<dbReference type="HOGENOM" id="CLU_1279778_0_0_1"/>
<dbReference type="EMBL" id="JH993188">
    <property type="protein sequence ID" value="EKX32466.1"/>
    <property type="molecule type" value="Genomic_DNA"/>
</dbReference>
<reference evidence="5" key="3">
    <citation type="submission" date="2016-03" db="UniProtKB">
        <authorList>
            <consortium name="EnsemblProtists"/>
        </authorList>
    </citation>
    <scope>IDENTIFICATION</scope>
</reference>
<evidence type="ECO:0000313" key="4">
    <source>
        <dbReference type="EMBL" id="EKX32466.1"/>
    </source>
</evidence>
<dbReference type="InterPro" id="IPR017856">
    <property type="entry name" value="Integrase-like_N"/>
</dbReference>
<keyword evidence="2" id="KW-0732">Signal</keyword>
<reference evidence="4 6" key="1">
    <citation type="journal article" date="2012" name="Nature">
        <title>Algal genomes reveal evolutionary mosaicism and the fate of nucleomorphs.</title>
        <authorList>
            <consortium name="DOE Joint Genome Institute"/>
            <person name="Curtis B.A."/>
            <person name="Tanifuji G."/>
            <person name="Burki F."/>
            <person name="Gruber A."/>
            <person name="Irimia M."/>
            <person name="Maruyama S."/>
            <person name="Arias M.C."/>
            <person name="Ball S.G."/>
            <person name="Gile G.H."/>
            <person name="Hirakawa Y."/>
            <person name="Hopkins J.F."/>
            <person name="Kuo A."/>
            <person name="Rensing S.A."/>
            <person name="Schmutz J."/>
            <person name="Symeonidi A."/>
            <person name="Elias M."/>
            <person name="Eveleigh R.J."/>
            <person name="Herman E.K."/>
            <person name="Klute M.J."/>
            <person name="Nakayama T."/>
            <person name="Obornik M."/>
            <person name="Reyes-Prieto A."/>
            <person name="Armbrust E.V."/>
            <person name="Aves S.J."/>
            <person name="Beiko R.G."/>
            <person name="Coutinho P."/>
            <person name="Dacks J.B."/>
            <person name="Durnford D.G."/>
            <person name="Fast N.M."/>
            <person name="Green B.R."/>
            <person name="Grisdale C.J."/>
            <person name="Hempel F."/>
            <person name="Henrissat B."/>
            <person name="Hoppner M.P."/>
            <person name="Ishida K."/>
            <person name="Kim E."/>
            <person name="Koreny L."/>
            <person name="Kroth P.G."/>
            <person name="Liu Y."/>
            <person name="Malik S.B."/>
            <person name="Maier U.G."/>
            <person name="McRose D."/>
            <person name="Mock T."/>
            <person name="Neilson J.A."/>
            <person name="Onodera N.T."/>
            <person name="Poole A.M."/>
            <person name="Pritham E.J."/>
            <person name="Richards T.A."/>
            <person name="Rocap G."/>
            <person name="Roy S.W."/>
            <person name="Sarai C."/>
            <person name="Schaack S."/>
            <person name="Shirato S."/>
            <person name="Slamovits C.H."/>
            <person name="Spencer D.F."/>
            <person name="Suzuki S."/>
            <person name="Worden A.Z."/>
            <person name="Zauner S."/>
            <person name="Barry K."/>
            <person name="Bell C."/>
            <person name="Bharti A.K."/>
            <person name="Crow J.A."/>
            <person name="Grimwood J."/>
            <person name="Kramer R."/>
            <person name="Lindquist E."/>
            <person name="Lucas S."/>
            <person name="Salamov A."/>
            <person name="McFadden G.I."/>
            <person name="Lane C.E."/>
            <person name="Keeling P.J."/>
            <person name="Gray M.W."/>
            <person name="Grigoriev I.V."/>
            <person name="Archibald J.M."/>
        </authorList>
    </citation>
    <scope>NUCLEOTIDE SEQUENCE</scope>
    <source>
        <strain evidence="4 6">CCMP2712</strain>
    </source>
</reference>
<dbReference type="InterPro" id="IPR049083">
    <property type="entry name" value="TACO1_YebC_N"/>
</dbReference>
<reference evidence="6" key="2">
    <citation type="submission" date="2012-11" db="EMBL/GenBank/DDBJ databases">
        <authorList>
            <person name="Kuo A."/>
            <person name="Curtis B.A."/>
            <person name="Tanifuji G."/>
            <person name="Burki F."/>
            <person name="Gruber A."/>
            <person name="Irimia M."/>
            <person name="Maruyama S."/>
            <person name="Arias M.C."/>
            <person name="Ball S.G."/>
            <person name="Gile G.H."/>
            <person name="Hirakawa Y."/>
            <person name="Hopkins J.F."/>
            <person name="Rensing S.A."/>
            <person name="Schmutz J."/>
            <person name="Symeonidi A."/>
            <person name="Elias M."/>
            <person name="Eveleigh R.J."/>
            <person name="Herman E.K."/>
            <person name="Klute M.J."/>
            <person name="Nakayama T."/>
            <person name="Obornik M."/>
            <person name="Reyes-Prieto A."/>
            <person name="Armbrust E.V."/>
            <person name="Aves S.J."/>
            <person name="Beiko R.G."/>
            <person name="Coutinho P."/>
            <person name="Dacks J.B."/>
            <person name="Durnford D.G."/>
            <person name="Fast N.M."/>
            <person name="Green B.R."/>
            <person name="Grisdale C."/>
            <person name="Hempe F."/>
            <person name="Henrissat B."/>
            <person name="Hoppner M.P."/>
            <person name="Ishida K.-I."/>
            <person name="Kim E."/>
            <person name="Koreny L."/>
            <person name="Kroth P.G."/>
            <person name="Liu Y."/>
            <person name="Malik S.-B."/>
            <person name="Maier U.G."/>
            <person name="McRose D."/>
            <person name="Mock T."/>
            <person name="Neilson J.A."/>
            <person name="Onodera N.T."/>
            <person name="Poole A.M."/>
            <person name="Pritham E.J."/>
            <person name="Richards T.A."/>
            <person name="Rocap G."/>
            <person name="Roy S.W."/>
            <person name="Sarai C."/>
            <person name="Schaack S."/>
            <person name="Shirato S."/>
            <person name="Slamovits C.H."/>
            <person name="Spencer D.F."/>
            <person name="Suzuki S."/>
            <person name="Worden A.Z."/>
            <person name="Zauner S."/>
            <person name="Barry K."/>
            <person name="Bell C."/>
            <person name="Bharti A.K."/>
            <person name="Crow J.A."/>
            <person name="Grimwood J."/>
            <person name="Kramer R."/>
            <person name="Lindquist E."/>
            <person name="Lucas S."/>
            <person name="Salamov A."/>
            <person name="McFadden G.I."/>
            <person name="Lane C.E."/>
            <person name="Keeling P.J."/>
            <person name="Gray M.W."/>
            <person name="Grigoriev I.V."/>
            <person name="Archibald J.M."/>
        </authorList>
    </citation>
    <scope>NUCLEOTIDE SEQUENCE</scope>
    <source>
        <strain evidence="6">CCMP2712</strain>
    </source>
</reference>
<dbReference type="Gene3D" id="1.10.10.200">
    <property type="match status" value="1"/>
</dbReference>
<dbReference type="AlphaFoldDB" id="L1I873"/>
<dbReference type="GeneID" id="17289189"/>
<dbReference type="EnsemblProtists" id="EKX32466">
    <property type="protein sequence ID" value="EKX32466"/>
    <property type="gene ID" value="GUITHDRAFT_121359"/>
</dbReference>
<dbReference type="PaxDb" id="55529-EKX32466"/>
<evidence type="ECO:0000313" key="6">
    <source>
        <dbReference type="Proteomes" id="UP000011087"/>
    </source>
</evidence>
<dbReference type="Proteomes" id="UP000011087">
    <property type="component" value="Unassembled WGS sequence"/>
</dbReference>
<dbReference type="InterPro" id="IPR029072">
    <property type="entry name" value="YebC-like"/>
</dbReference>
<evidence type="ECO:0000256" key="2">
    <source>
        <dbReference type="SAM" id="SignalP"/>
    </source>
</evidence>
<dbReference type="Pfam" id="PF20772">
    <property type="entry name" value="TACO1_YebC_N"/>
    <property type="match status" value="1"/>
</dbReference>
<dbReference type="PANTHER" id="PTHR12532:SF0">
    <property type="entry name" value="TRANSLATIONAL ACTIVATOR OF CYTOCHROME C OXIDASE 1"/>
    <property type="match status" value="1"/>
</dbReference>
<evidence type="ECO:0000259" key="3">
    <source>
        <dbReference type="Pfam" id="PF20772"/>
    </source>
</evidence>
<feature type="signal peptide" evidence="2">
    <location>
        <begin position="1"/>
        <end position="19"/>
    </location>
</feature>
<dbReference type="GO" id="GO:0005737">
    <property type="term" value="C:cytoplasm"/>
    <property type="evidence" value="ECO:0007669"/>
    <property type="project" value="UniProtKB-ARBA"/>
</dbReference>
<dbReference type="OrthoDB" id="2017544at2759"/>
<dbReference type="eggNOG" id="KOG2972">
    <property type="taxonomic scope" value="Eukaryota"/>
</dbReference>
<feature type="compositionally biased region" description="Acidic residues" evidence="1">
    <location>
        <begin position="207"/>
        <end position="216"/>
    </location>
</feature>
<evidence type="ECO:0000256" key="1">
    <source>
        <dbReference type="SAM" id="MobiDB-lite"/>
    </source>
</evidence>
<name>L1I873_GUITC</name>
<dbReference type="SUPFAM" id="SSF75625">
    <property type="entry name" value="YebC-like"/>
    <property type="match status" value="1"/>
</dbReference>
<sequence>MEQRVALILLVCCLHAASAFNKPSLFLADLRIVTKGWTGEEAKDTLAFTAPSLNVGKIFGQRLPMKEEEENSCKIRNACSQQQLRKPTRKAAPISPVMMGRAAAVRANKKGKTDAAKAKLYSRYGKMVTMCVKAGGPDPVANVQLAKVLDQAKNAGVPKTNMDNAIKKASSKDQADYKESSMEVYAHGGVGFVIDILTDNNNRQEEKEQEQEPSEE</sequence>
<gene>
    <name evidence="4" type="ORF">GUITHDRAFT_121359</name>
</gene>
<dbReference type="InterPro" id="IPR002876">
    <property type="entry name" value="Transcrip_reg_TACO1-like"/>
</dbReference>
<feature type="chain" id="PRO_5008769708" description="TACO1/YebC-like N-terminal domain-containing protein" evidence="2">
    <location>
        <begin position="20"/>
        <end position="216"/>
    </location>
</feature>
<dbReference type="STRING" id="905079.L1I873"/>
<keyword evidence="6" id="KW-1185">Reference proteome</keyword>
<protein>
    <recommendedName>
        <fullName evidence="3">TACO1/YebC-like N-terminal domain-containing protein</fullName>
    </recommendedName>
</protein>
<feature type="region of interest" description="Disordered" evidence="1">
    <location>
        <begin position="197"/>
        <end position="216"/>
    </location>
</feature>
<feature type="domain" description="TACO1/YebC-like N-terminal" evidence="3">
    <location>
        <begin position="103"/>
        <end position="171"/>
    </location>
</feature>
<dbReference type="KEGG" id="gtt:GUITHDRAFT_121359"/>
<proteinExistence type="predicted"/>
<evidence type="ECO:0000313" key="5">
    <source>
        <dbReference type="EnsemblProtists" id="EKX32466"/>
    </source>
</evidence>
<dbReference type="PANTHER" id="PTHR12532">
    <property type="entry name" value="TRANSLATIONAL ACTIVATOR OF CYTOCHROME C OXIDASE 1"/>
    <property type="match status" value="1"/>
</dbReference>
<dbReference type="RefSeq" id="XP_005819446.1">
    <property type="nucleotide sequence ID" value="XM_005819389.1"/>
</dbReference>
<organism evidence="4">
    <name type="scientific">Guillardia theta (strain CCMP2712)</name>
    <name type="common">Cryptophyte</name>
    <dbReference type="NCBI Taxonomy" id="905079"/>
    <lineage>
        <taxon>Eukaryota</taxon>
        <taxon>Cryptophyceae</taxon>
        <taxon>Pyrenomonadales</taxon>
        <taxon>Geminigeraceae</taxon>
        <taxon>Guillardia</taxon>
    </lineage>
</organism>
<accession>L1I873</accession>